<dbReference type="SMART" id="SM00481">
    <property type="entry name" value="POLIIIAc"/>
    <property type="match status" value="1"/>
</dbReference>
<dbReference type="InterPro" id="IPR050243">
    <property type="entry name" value="PHP_phosphatase"/>
</dbReference>
<dbReference type="PANTHER" id="PTHR36928:SF1">
    <property type="entry name" value="PHOSPHATASE YCDX-RELATED"/>
    <property type="match status" value="1"/>
</dbReference>
<evidence type="ECO:0000313" key="3">
    <source>
        <dbReference type="Proteomes" id="UP000033115"/>
    </source>
</evidence>
<dbReference type="GO" id="GO:0008270">
    <property type="term" value="F:zinc ion binding"/>
    <property type="evidence" value="ECO:0007669"/>
    <property type="project" value="TreeGrafter"/>
</dbReference>
<dbReference type="InterPro" id="IPR004013">
    <property type="entry name" value="PHP_dom"/>
</dbReference>
<dbReference type="InterPro" id="IPR016195">
    <property type="entry name" value="Pol/histidinol_Pase-like"/>
</dbReference>
<dbReference type="Pfam" id="PF02811">
    <property type="entry name" value="PHP"/>
    <property type="match status" value="1"/>
</dbReference>
<gene>
    <name evidence="2" type="ORF">CSCA_2732</name>
</gene>
<dbReference type="GO" id="GO:0005829">
    <property type="term" value="C:cytosol"/>
    <property type="evidence" value="ECO:0007669"/>
    <property type="project" value="TreeGrafter"/>
</dbReference>
<dbReference type="EMBL" id="CP009933">
    <property type="protein sequence ID" value="AKA69857.1"/>
    <property type="molecule type" value="Genomic_DNA"/>
</dbReference>
<dbReference type="GO" id="GO:0042578">
    <property type="term" value="F:phosphoric ester hydrolase activity"/>
    <property type="evidence" value="ECO:0007669"/>
    <property type="project" value="TreeGrafter"/>
</dbReference>
<protein>
    <submittedName>
        <fullName evidence="2">PHP domain protein</fullName>
    </submittedName>
</protein>
<accession>A0A0E3M9T8</accession>
<organism evidence="2 3">
    <name type="scientific">Clostridium scatologenes</name>
    <dbReference type="NCBI Taxonomy" id="1548"/>
    <lineage>
        <taxon>Bacteria</taxon>
        <taxon>Bacillati</taxon>
        <taxon>Bacillota</taxon>
        <taxon>Clostridia</taxon>
        <taxon>Eubacteriales</taxon>
        <taxon>Clostridiaceae</taxon>
        <taxon>Clostridium</taxon>
    </lineage>
</organism>
<dbReference type="PANTHER" id="PTHR36928">
    <property type="entry name" value="PHOSPHATASE YCDX-RELATED"/>
    <property type="match status" value="1"/>
</dbReference>
<dbReference type="SUPFAM" id="SSF89550">
    <property type="entry name" value="PHP domain-like"/>
    <property type="match status" value="1"/>
</dbReference>
<sequence length="256" mass="30108">MDLSSIDFMDMHNHTLWSDGIHSPEKIIENAIEHNLTAIGISDHFQTDKCNSVPTENLENYIKNLEDLKLKYKDYIEIYSGIEICMNRDLCDLNNLPYDMLNKLDYVLLEYIDYFKNSVKLSELETYTKHLKCNIGLAHTDLLCLYKNYGLNFLINKLKENNLFWELNVNEGYEYFDTIVKSIDTWRTKRLFKYLKKNDIKISVGSDTHCLDYYNIRKLKIGNMLSKHKSIKILKYDCSISTAMEFGNNITSHYGI</sequence>
<dbReference type="STRING" id="1548.CSCA_2732"/>
<name>A0A0E3M9T8_CLOSL</name>
<dbReference type="RefSeq" id="WP_029161550.1">
    <property type="nucleotide sequence ID" value="NZ_CP009933.1"/>
</dbReference>
<dbReference type="AlphaFoldDB" id="A0A0E3M9T8"/>
<reference evidence="2 3" key="1">
    <citation type="journal article" date="2015" name="J. Biotechnol.">
        <title>Complete genome sequence of a malodorant-producing acetogen, Clostridium scatologenes ATCC 25775(T).</title>
        <authorList>
            <person name="Zhu Z."/>
            <person name="Guo T."/>
            <person name="Zheng H."/>
            <person name="Song T."/>
            <person name="Ouyang P."/>
            <person name="Xie J."/>
        </authorList>
    </citation>
    <scope>NUCLEOTIDE SEQUENCE [LARGE SCALE GENOMIC DNA]</scope>
    <source>
        <strain evidence="2 3">ATCC 25775</strain>
    </source>
</reference>
<dbReference type="HOGENOM" id="CLU_1132051_0_0_9"/>
<feature type="domain" description="Polymerase/histidinol phosphatase N-terminal" evidence="1">
    <location>
        <begin position="9"/>
        <end position="88"/>
    </location>
</feature>
<proteinExistence type="predicted"/>
<evidence type="ECO:0000259" key="1">
    <source>
        <dbReference type="SMART" id="SM00481"/>
    </source>
</evidence>
<dbReference type="KEGG" id="csq:CSCA_2732"/>
<dbReference type="InterPro" id="IPR003141">
    <property type="entry name" value="Pol/His_phosphatase_N"/>
</dbReference>
<dbReference type="Proteomes" id="UP000033115">
    <property type="component" value="Chromosome"/>
</dbReference>
<keyword evidence="3" id="KW-1185">Reference proteome</keyword>
<evidence type="ECO:0000313" key="2">
    <source>
        <dbReference type="EMBL" id="AKA69857.1"/>
    </source>
</evidence>
<dbReference type="Gene3D" id="3.20.20.140">
    <property type="entry name" value="Metal-dependent hydrolases"/>
    <property type="match status" value="1"/>
</dbReference>